<dbReference type="GO" id="GO:0005634">
    <property type="term" value="C:nucleus"/>
    <property type="evidence" value="ECO:0007669"/>
    <property type="project" value="TreeGrafter"/>
</dbReference>
<keyword evidence="3" id="KW-0472">Membrane</keyword>
<feature type="region of interest" description="Disordered" evidence="2">
    <location>
        <begin position="845"/>
        <end position="879"/>
    </location>
</feature>
<dbReference type="OrthoDB" id="1701769at2759"/>
<feature type="compositionally biased region" description="Low complexity" evidence="2">
    <location>
        <begin position="235"/>
        <end position="251"/>
    </location>
</feature>
<feature type="transmembrane region" description="Helical" evidence="3">
    <location>
        <begin position="477"/>
        <end position="504"/>
    </location>
</feature>
<evidence type="ECO:0000256" key="3">
    <source>
        <dbReference type="SAM" id="Phobius"/>
    </source>
</evidence>
<keyword evidence="6" id="KW-1185">Reference proteome</keyword>
<proteinExistence type="predicted"/>
<feature type="transmembrane region" description="Helical" evidence="3">
    <location>
        <begin position="647"/>
        <end position="668"/>
    </location>
</feature>
<name>A0A9P7B9J3_RHOMI</name>
<gene>
    <name evidence="5" type="ORF">C6P46_006410</name>
</gene>
<feature type="transmembrane region" description="Helical" evidence="3">
    <location>
        <begin position="525"/>
        <end position="547"/>
    </location>
</feature>
<feature type="compositionally biased region" description="Polar residues" evidence="2">
    <location>
        <begin position="688"/>
        <end position="705"/>
    </location>
</feature>
<evidence type="ECO:0000256" key="2">
    <source>
        <dbReference type="SAM" id="MobiDB-lite"/>
    </source>
</evidence>
<evidence type="ECO:0000313" key="6">
    <source>
        <dbReference type="Proteomes" id="UP000777482"/>
    </source>
</evidence>
<keyword evidence="3" id="KW-1133">Transmembrane helix</keyword>
<accession>A0A9P7B9J3</accession>
<feature type="region of interest" description="Disordered" evidence="2">
    <location>
        <begin position="927"/>
        <end position="971"/>
    </location>
</feature>
<dbReference type="Pfam" id="PF00383">
    <property type="entry name" value="dCMP_cyt_deam_1"/>
    <property type="match status" value="1"/>
</dbReference>
<feature type="compositionally biased region" description="Low complexity" evidence="2">
    <location>
        <begin position="712"/>
        <end position="724"/>
    </location>
</feature>
<organism evidence="5 6">
    <name type="scientific">Rhodotorula mucilaginosa</name>
    <name type="common">Yeast</name>
    <name type="synonym">Rhodotorula rubra</name>
    <dbReference type="NCBI Taxonomy" id="5537"/>
    <lineage>
        <taxon>Eukaryota</taxon>
        <taxon>Fungi</taxon>
        <taxon>Dikarya</taxon>
        <taxon>Basidiomycota</taxon>
        <taxon>Pucciniomycotina</taxon>
        <taxon>Microbotryomycetes</taxon>
        <taxon>Sporidiobolales</taxon>
        <taxon>Sporidiobolaceae</taxon>
        <taxon>Rhodotorula</taxon>
    </lineage>
</organism>
<reference evidence="5 6" key="1">
    <citation type="submission" date="2020-11" db="EMBL/GenBank/DDBJ databases">
        <title>Kefir isolates.</title>
        <authorList>
            <person name="Marcisauskas S."/>
            <person name="Kim Y."/>
            <person name="Blasche S."/>
        </authorList>
    </citation>
    <scope>NUCLEOTIDE SEQUENCE [LARGE SCALE GENOMIC DNA]</scope>
    <source>
        <strain evidence="5 6">KR</strain>
    </source>
</reference>
<dbReference type="InterPro" id="IPR002125">
    <property type="entry name" value="CMP_dCMP_dom"/>
</dbReference>
<dbReference type="Proteomes" id="UP000777482">
    <property type="component" value="Unassembled WGS sequence"/>
</dbReference>
<dbReference type="GO" id="GO:0002100">
    <property type="term" value="P:tRNA wobble adenosine to inosine editing"/>
    <property type="evidence" value="ECO:0007669"/>
    <property type="project" value="TreeGrafter"/>
</dbReference>
<keyword evidence="3" id="KW-0812">Transmembrane</keyword>
<dbReference type="PANTHER" id="PTHR11079:SF149">
    <property type="entry name" value="TRNA-SPECIFIC ADENOSINE DEAMINASE 2"/>
    <property type="match status" value="1"/>
</dbReference>
<comment type="caution">
    <text evidence="5">The sequence shown here is derived from an EMBL/GenBank/DDBJ whole genome shotgun (WGS) entry which is preliminary data.</text>
</comment>
<dbReference type="SUPFAM" id="SSF53927">
    <property type="entry name" value="Cytidine deaminase-like"/>
    <property type="match status" value="1"/>
</dbReference>
<feature type="domain" description="CMP/dCMP-type deaminase" evidence="4">
    <location>
        <begin position="13"/>
        <end position="155"/>
    </location>
</feature>
<dbReference type="GO" id="GO:0052717">
    <property type="term" value="F:tRNA-specific adenosine-34 deaminase activity"/>
    <property type="evidence" value="ECO:0007669"/>
    <property type="project" value="TreeGrafter"/>
</dbReference>
<dbReference type="PANTHER" id="PTHR11079">
    <property type="entry name" value="CYTOSINE DEAMINASE FAMILY MEMBER"/>
    <property type="match status" value="1"/>
</dbReference>
<feature type="compositionally biased region" description="Low complexity" evidence="2">
    <location>
        <begin position="854"/>
        <end position="865"/>
    </location>
</feature>
<feature type="region of interest" description="Disordered" evidence="2">
    <location>
        <begin position="224"/>
        <end position="283"/>
    </location>
</feature>
<dbReference type="CDD" id="cd01285">
    <property type="entry name" value="nucleoside_deaminase"/>
    <property type="match status" value="1"/>
</dbReference>
<feature type="compositionally biased region" description="Basic and acidic residues" evidence="2">
    <location>
        <begin position="954"/>
        <end position="971"/>
    </location>
</feature>
<keyword evidence="1" id="KW-0378">Hydrolase</keyword>
<feature type="transmembrane region" description="Helical" evidence="3">
    <location>
        <begin position="559"/>
        <end position="585"/>
    </location>
</feature>
<evidence type="ECO:0000259" key="4">
    <source>
        <dbReference type="PROSITE" id="PS51747"/>
    </source>
</evidence>
<evidence type="ECO:0000313" key="5">
    <source>
        <dbReference type="EMBL" id="KAG0665627.1"/>
    </source>
</evidence>
<dbReference type="InterPro" id="IPR016193">
    <property type="entry name" value="Cytidine_deaminase-like"/>
</dbReference>
<dbReference type="AlphaFoldDB" id="A0A9P7B9J3"/>
<dbReference type="Gene3D" id="3.40.140.10">
    <property type="entry name" value="Cytidine Deaminase, domain 2"/>
    <property type="match status" value="1"/>
</dbReference>
<dbReference type="GO" id="GO:0005737">
    <property type="term" value="C:cytoplasm"/>
    <property type="evidence" value="ECO:0007669"/>
    <property type="project" value="TreeGrafter"/>
</dbReference>
<protein>
    <recommendedName>
        <fullName evidence="4">CMP/dCMP-type deaminase domain-containing protein</fullName>
    </recommendedName>
</protein>
<dbReference type="EMBL" id="PUHQ01000008">
    <property type="protein sequence ID" value="KAG0665627.1"/>
    <property type="molecule type" value="Genomic_DNA"/>
</dbReference>
<sequence length="995" mass="108740">MDNTMIPRELQAEQDLAFMDEAVIMGEEALHAREIPVGCVLVHDGKIVARGRNRTNEGRNATLHAEFDALRHLLPERSGNQSPGLVRPYTPQAEDVLAAAGYDSSAGRKVWQTPLKGVVLYVTVEPCLMCAAAMRQVGIEKVIYGCANDRFGGVGGVQSIHSEYVRPHFAPENGTVLILASFGSPRLLYAPPYPAIGGYRREEAIMLLRRFYISENITGESARKKSNRVLKTEIPEVPSSPGSSLSRSSTPAMSDFLPGGTSPRPTSLVYAQEPERSPPQPFAGSAAKYVGELPLAWFEPVFTMPLWDPGRCGDGVLNAAHSPRGRCDCELQVPAERRRPTYSSASYQSHAIFPSVCERCHTRAQAKKMSSNIVTLADAPGTVPNPTDWLWPMYEELVQHVATGQSPYLFLVDVVHKLYHPALPLGFRTQLYFHLGLFSVWVPGTKRDRPREADLIGRLWVFHRLDRTIVLPNASTLFGICALIYAGHLHLTPPLLLTVGFWLIDSTIKVSKGAGLPRHYTGLRVAWFGAIWSGTFFEIWTTVAGWYVRKYGANHRESTLRSCIAIAIPVVVVLIAWIPPIILCIPHAQRFNRSFRTAQGITAKMLEWQTSWQPGDGIDLAKLMTLFAPGAVLSDELRASHRLKQICSYYCTAVLFLTFLCYVVAASLEILQLGQTVRDLRASAAQRLPSSPATNEKPSLSSSTVPALGYGPTSTTTTHSPTSTAVESKYSAGTTSQETHRAQDEPWALLAWVRRNRIYSAVCIAIMLVTQASVDLWRAVSPLNLRYPSGQFQVEILVSCWVHGILATTVSLLLLFRSLDTSSSRFLTRLRTACPWLPFPPAMPNMATKGKNSGSGSSSTSSSSSEEPPMHADARAAAAAAATSLTQTVTLPRAAHLPSSLGGTGSQSFTSVSSSLSAAAAAAQQKHSYGSSHVRPATADSLEQDAERLAGTPERQRDACTDENGFDEKTYLEAVARARERWITPSHKPAQQASE</sequence>
<feature type="region of interest" description="Disordered" evidence="2">
    <location>
        <begin position="686"/>
        <end position="739"/>
    </location>
</feature>
<dbReference type="PROSITE" id="PS51747">
    <property type="entry name" value="CYT_DCMP_DEAMINASES_2"/>
    <property type="match status" value="1"/>
</dbReference>
<evidence type="ECO:0000256" key="1">
    <source>
        <dbReference type="ARBA" id="ARBA00022801"/>
    </source>
</evidence>